<protein>
    <recommendedName>
        <fullName evidence="6">FtsK domain-containing protein</fullName>
    </recommendedName>
</protein>
<evidence type="ECO:0000313" key="7">
    <source>
        <dbReference type="EMBL" id="GAA1494738.1"/>
    </source>
</evidence>
<feature type="binding site" evidence="3">
    <location>
        <begin position="242"/>
        <end position="249"/>
    </location>
    <ligand>
        <name>ATP</name>
        <dbReference type="ChEBI" id="CHEBI:30616"/>
    </ligand>
</feature>
<feature type="domain" description="FtsK" evidence="6">
    <location>
        <begin position="210"/>
        <end position="414"/>
    </location>
</feature>
<keyword evidence="5" id="KW-0472">Membrane</keyword>
<dbReference type="Gene3D" id="3.40.50.300">
    <property type="entry name" value="P-loop containing nucleotide triphosphate hydrolases"/>
    <property type="match status" value="1"/>
</dbReference>
<keyword evidence="2 3" id="KW-0067">ATP-binding</keyword>
<accession>A0ABP4K6P6</accession>
<dbReference type="PANTHER" id="PTHR22683:SF47">
    <property type="entry name" value="FTSK DOMAIN-CONTAINING PROTEIN YDCQ"/>
    <property type="match status" value="1"/>
</dbReference>
<proteinExistence type="predicted"/>
<dbReference type="InterPro" id="IPR002543">
    <property type="entry name" value="FtsK_dom"/>
</dbReference>
<evidence type="ECO:0000313" key="8">
    <source>
        <dbReference type="Proteomes" id="UP001501742"/>
    </source>
</evidence>
<evidence type="ECO:0000256" key="2">
    <source>
        <dbReference type="ARBA" id="ARBA00022840"/>
    </source>
</evidence>
<keyword evidence="8" id="KW-1185">Reference proteome</keyword>
<dbReference type="InterPro" id="IPR027417">
    <property type="entry name" value="P-loop_NTPase"/>
</dbReference>
<sequence length="533" mass="58335">MEELLDNIVPVVIGLLVVIVVMTVGGRLLIGKGVRFLALWKLPAEEREAFSIKQELLEHPDVIELYAPTDRFQKRHDPEKKKRKQVHWLSPYPKAVKLANKRPRRESKKAVTLVRSQVHAAASCITVAALPDHEQPANAGPEHFSITLKLAGSAEAKVRNLAAVIKSQLGLHSLDPADAEDYSSVRFIAHRVAPDDRLISMKKTAAFLDEHPVSDDLASIPMAVKADGSVWSLGTHHTLVLGSTGSGKAGPLHAVIRQLAPAQAQGRVKLYGADPKHDELPHYESSSLFVDLAYGTAKIAEMIETVHTLMMTRLRSTKADIESGDLGRSRAYTPENPLIILIIDEILSLLLDLQGQRGMAKYITLLTQILALGRAPGVFVIAATQEADKELLGRMRGNFVNKIVLRQPSVYFNDLFLMDGGPAAAEGFDSTRIPAALKQNGYRTAGIGFVKEETGQPVRVRFAYSSDEDIIDVIMAHRAKGDGLRSALAAITAEPDEPLTEAYDDLDESFGFIEVPDEEDDKNDDELALPALD</sequence>
<comment type="caution">
    <text evidence="7">The sequence shown here is derived from an EMBL/GenBank/DDBJ whole genome shotgun (WGS) entry which is preliminary data.</text>
</comment>
<dbReference type="Pfam" id="PF01580">
    <property type="entry name" value="FtsK_SpoIIIE"/>
    <property type="match status" value="1"/>
</dbReference>
<organism evidence="7 8">
    <name type="scientific">Curtobacterium herbarum</name>
    <dbReference type="NCBI Taxonomy" id="150122"/>
    <lineage>
        <taxon>Bacteria</taxon>
        <taxon>Bacillati</taxon>
        <taxon>Actinomycetota</taxon>
        <taxon>Actinomycetes</taxon>
        <taxon>Micrococcales</taxon>
        <taxon>Microbacteriaceae</taxon>
        <taxon>Curtobacterium</taxon>
    </lineage>
</organism>
<dbReference type="Proteomes" id="UP001501742">
    <property type="component" value="Unassembled WGS sequence"/>
</dbReference>
<reference evidence="8" key="1">
    <citation type="journal article" date="2019" name="Int. J. Syst. Evol. Microbiol.">
        <title>The Global Catalogue of Microorganisms (GCM) 10K type strain sequencing project: providing services to taxonomists for standard genome sequencing and annotation.</title>
        <authorList>
            <consortium name="The Broad Institute Genomics Platform"/>
            <consortium name="The Broad Institute Genome Sequencing Center for Infectious Disease"/>
            <person name="Wu L."/>
            <person name="Ma J."/>
        </authorList>
    </citation>
    <scope>NUCLEOTIDE SEQUENCE [LARGE SCALE GENOMIC DNA]</scope>
    <source>
        <strain evidence="8">JCM 12140</strain>
    </source>
</reference>
<evidence type="ECO:0000256" key="3">
    <source>
        <dbReference type="PROSITE-ProRule" id="PRU00289"/>
    </source>
</evidence>
<evidence type="ECO:0000256" key="4">
    <source>
        <dbReference type="SAM" id="MobiDB-lite"/>
    </source>
</evidence>
<keyword evidence="1 3" id="KW-0547">Nucleotide-binding</keyword>
<keyword evidence="5" id="KW-0812">Transmembrane</keyword>
<keyword evidence="5" id="KW-1133">Transmembrane helix</keyword>
<dbReference type="SUPFAM" id="SSF52540">
    <property type="entry name" value="P-loop containing nucleoside triphosphate hydrolases"/>
    <property type="match status" value="1"/>
</dbReference>
<dbReference type="RefSeq" id="WP_204607424.1">
    <property type="nucleotide sequence ID" value="NZ_BAAAJX010000017.1"/>
</dbReference>
<evidence type="ECO:0000259" key="6">
    <source>
        <dbReference type="PROSITE" id="PS50901"/>
    </source>
</evidence>
<evidence type="ECO:0000256" key="5">
    <source>
        <dbReference type="SAM" id="Phobius"/>
    </source>
</evidence>
<gene>
    <name evidence="7" type="ORF">GCM10009627_30840</name>
</gene>
<feature type="region of interest" description="Disordered" evidence="4">
    <location>
        <begin position="513"/>
        <end position="533"/>
    </location>
</feature>
<dbReference type="EMBL" id="BAAAJX010000017">
    <property type="protein sequence ID" value="GAA1494738.1"/>
    <property type="molecule type" value="Genomic_DNA"/>
</dbReference>
<dbReference type="InterPro" id="IPR050206">
    <property type="entry name" value="FtsK/SpoIIIE/SftA"/>
</dbReference>
<evidence type="ECO:0000256" key="1">
    <source>
        <dbReference type="ARBA" id="ARBA00022741"/>
    </source>
</evidence>
<feature type="compositionally biased region" description="Acidic residues" evidence="4">
    <location>
        <begin position="515"/>
        <end position="527"/>
    </location>
</feature>
<feature type="transmembrane region" description="Helical" evidence="5">
    <location>
        <begin position="12"/>
        <end position="30"/>
    </location>
</feature>
<name>A0ABP4K6P6_9MICO</name>
<dbReference type="PANTHER" id="PTHR22683">
    <property type="entry name" value="SPORULATION PROTEIN RELATED"/>
    <property type="match status" value="1"/>
</dbReference>
<dbReference type="PROSITE" id="PS50901">
    <property type="entry name" value="FTSK"/>
    <property type="match status" value="1"/>
</dbReference>